<reference evidence="2" key="1">
    <citation type="submission" date="2021-01" db="EMBL/GenBank/DDBJ databases">
        <authorList>
            <person name="Kaushik A."/>
        </authorList>
    </citation>
    <scope>NUCLEOTIDE SEQUENCE</scope>
    <source>
        <strain evidence="2">Type strain: AG8-Rh-89/</strain>
    </source>
</reference>
<accession>A0A8H3C444</accession>
<dbReference type="EMBL" id="CAJMWZ010003366">
    <property type="protein sequence ID" value="CAE6473377.1"/>
    <property type="molecule type" value="Genomic_DNA"/>
</dbReference>
<organism evidence="2 3">
    <name type="scientific">Rhizoctonia solani</name>
    <dbReference type="NCBI Taxonomy" id="456999"/>
    <lineage>
        <taxon>Eukaryota</taxon>
        <taxon>Fungi</taxon>
        <taxon>Dikarya</taxon>
        <taxon>Basidiomycota</taxon>
        <taxon>Agaricomycotina</taxon>
        <taxon>Agaricomycetes</taxon>
        <taxon>Cantharellales</taxon>
        <taxon>Ceratobasidiaceae</taxon>
        <taxon>Rhizoctonia</taxon>
    </lineage>
</organism>
<feature type="region of interest" description="Disordered" evidence="1">
    <location>
        <begin position="300"/>
        <end position="354"/>
    </location>
</feature>
<evidence type="ECO:0000256" key="1">
    <source>
        <dbReference type="SAM" id="MobiDB-lite"/>
    </source>
</evidence>
<evidence type="ECO:0000313" key="2">
    <source>
        <dbReference type="EMBL" id="CAE6473377.1"/>
    </source>
</evidence>
<name>A0A8H3C444_9AGAM</name>
<sequence length="382" mass="42704">MWATAVGLDKDIKSSIPSSPTFQHLRDLKDLSNQFPAWLADANSPQFQFVSPAHRTVANEICTHLASRRLANPTSFCNDVDLQLTSLVVILIICQHMGSLATHSMKPTEADRRHSLDTLLAYICEADSSDTSVQYSAEQELKLPEAPFQNYNVTKTKADGVLRVGVPNFLPYVAHANMGVAATAFCHKAIDDTLQLVHCAVEFKREGDGSNQAMMAMVSGLYQRRVLQMSGQFVFGVLHSEKTRFRVVAGIWQENNIQLYEIGSYSMLFPAQAVQFYLVLRGIHRRASSYVQELRESQQNLTSQVLNNPPPAVWYPPRMGRIPEDPNESGQKPPHQGGANTQQETPEQRYARRKVQSYLKTTSSLTEFLPVDLPPDAPDRST</sequence>
<protein>
    <submittedName>
        <fullName evidence="2">Uncharacterized protein</fullName>
    </submittedName>
</protein>
<proteinExistence type="predicted"/>
<evidence type="ECO:0000313" key="3">
    <source>
        <dbReference type="Proteomes" id="UP000663850"/>
    </source>
</evidence>
<comment type="caution">
    <text evidence="2">The sequence shown here is derived from an EMBL/GenBank/DDBJ whole genome shotgun (WGS) entry which is preliminary data.</text>
</comment>
<dbReference type="AlphaFoldDB" id="A0A8H3C444"/>
<gene>
    <name evidence="2" type="ORF">RDB_LOCUS65426</name>
</gene>
<dbReference type="Proteomes" id="UP000663850">
    <property type="component" value="Unassembled WGS sequence"/>
</dbReference>